<feature type="domain" description="UspA" evidence="3">
    <location>
        <begin position="147"/>
        <end position="283"/>
    </location>
</feature>
<sequence>MDATLIVGVDGSEPGMRALDWAADEAARAALPLRIVHASGWEWYEGHEPSFGINREAVRAQADRVLAAAVDRARGRAAGVTGQVVDEDPAAALVRESDGAAGVVVGSRGRGPLAGLLLGTVSRSVAARAASPVTVVRGGERSLRSGFRRVVVGVDETAAAAVEFAVRAARLRGAELRAVRAWHRPPPGSGAPPTAPGADDPRRRRAADELEAALRTAVRDHGAVIVCGEPVEGQARAALLEASATADLLVVGARRRPGRAGPRLGPVGHAVLHHSACPVTVVPHA</sequence>
<proteinExistence type="inferred from homology"/>
<dbReference type="EMBL" id="WPNZ01000015">
    <property type="protein sequence ID" value="MVO88082.1"/>
    <property type="molecule type" value="Genomic_DNA"/>
</dbReference>
<feature type="compositionally biased region" description="Pro residues" evidence="2">
    <location>
        <begin position="184"/>
        <end position="195"/>
    </location>
</feature>
<dbReference type="Proteomes" id="UP000483802">
    <property type="component" value="Unassembled WGS sequence"/>
</dbReference>
<evidence type="ECO:0000259" key="3">
    <source>
        <dbReference type="Pfam" id="PF00582"/>
    </source>
</evidence>
<keyword evidence="5" id="KW-1185">Reference proteome</keyword>
<dbReference type="SUPFAM" id="SSF52402">
    <property type="entry name" value="Adenine nucleotide alpha hydrolases-like"/>
    <property type="match status" value="2"/>
</dbReference>
<organism evidence="4 5">
    <name type="scientific">Streptomyces typhae</name>
    <dbReference type="NCBI Taxonomy" id="2681492"/>
    <lineage>
        <taxon>Bacteria</taxon>
        <taxon>Bacillati</taxon>
        <taxon>Actinomycetota</taxon>
        <taxon>Actinomycetes</taxon>
        <taxon>Kitasatosporales</taxon>
        <taxon>Streptomycetaceae</taxon>
        <taxon>Streptomyces</taxon>
    </lineage>
</organism>
<dbReference type="Gene3D" id="3.40.50.620">
    <property type="entry name" value="HUPs"/>
    <property type="match status" value="2"/>
</dbReference>
<dbReference type="RefSeq" id="WP_343041328.1">
    <property type="nucleotide sequence ID" value="NZ_WPNZ01000015.1"/>
</dbReference>
<accession>A0A6L6X2R4</accession>
<reference evidence="4 5" key="1">
    <citation type="submission" date="2019-11" db="EMBL/GenBank/DDBJ databases">
        <title>Streptomyces typhae sp. nov., a novel endophytic actinomycete isolated from the root of cattail pollen (Typha angustifolia L.).</title>
        <authorList>
            <person name="Peng C."/>
        </authorList>
    </citation>
    <scope>NUCLEOTIDE SEQUENCE [LARGE SCALE GENOMIC DNA]</scope>
    <source>
        <strain evidence="5">p1417</strain>
    </source>
</reference>
<protein>
    <submittedName>
        <fullName evidence="4">Universal stress protein</fullName>
    </submittedName>
</protein>
<evidence type="ECO:0000256" key="1">
    <source>
        <dbReference type="ARBA" id="ARBA00008791"/>
    </source>
</evidence>
<comment type="caution">
    <text evidence="4">The sequence shown here is derived from an EMBL/GenBank/DDBJ whole genome shotgun (WGS) entry which is preliminary data.</text>
</comment>
<dbReference type="PRINTS" id="PR01438">
    <property type="entry name" value="UNVRSLSTRESS"/>
</dbReference>
<dbReference type="Pfam" id="PF00582">
    <property type="entry name" value="Usp"/>
    <property type="match status" value="2"/>
</dbReference>
<evidence type="ECO:0000313" key="5">
    <source>
        <dbReference type="Proteomes" id="UP000483802"/>
    </source>
</evidence>
<dbReference type="PANTHER" id="PTHR46553">
    <property type="entry name" value="ADENINE NUCLEOTIDE ALPHA HYDROLASES-LIKE SUPERFAMILY PROTEIN"/>
    <property type="match status" value="1"/>
</dbReference>
<comment type="similarity">
    <text evidence="1">Belongs to the universal stress protein A family.</text>
</comment>
<evidence type="ECO:0000256" key="2">
    <source>
        <dbReference type="SAM" id="MobiDB-lite"/>
    </source>
</evidence>
<name>A0A6L6X2R4_9ACTN</name>
<dbReference type="AlphaFoldDB" id="A0A6L6X2R4"/>
<feature type="region of interest" description="Disordered" evidence="2">
    <location>
        <begin position="182"/>
        <end position="205"/>
    </location>
</feature>
<dbReference type="InterPro" id="IPR014729">
    <property type="entry name" value="Rossmann-like_a/b/a_fold"/>
</dbReference>
<gene>
    <name evidence="4" type="ORF">GPA10_25820</name>
</gene>
<dbReference type="PANTHER" id="PTHR46553:SF3">
    <property type="entry name" value="ADENINE NUCLEOTIDE ALPHA HYDROLASES-LIKE SUPERFAMILY PROTEIN"/>
    <property type="match status" value="1"/>
</dbReference>
<evidence type="ECO:0000313" key="4">
    <source>
        <dbReference type="EMBL" id="MVO88082.1"/>
    </source>
</evidence>
<dbReference type="InterPro" id="IPR006015">
    <property type="entry name" value="Universal_stress_UspA"/>
</dbReference>
<feature type="domain" description="UspA" evidence="3">
    <location>
        <begin position="5"/>
        <end position="137"/>
    </location>
</feature>
<dbReference type="InterPro" id="IPR006016">
    <property type="entry name" value="UspA"/>
</dbReference>